<evidence type="ECO:0000313" key="2">
    <source>
        <dbReference type="EMBL" id="GEU56887.1"/>
    </source>
</evidence>
<dbReference type="EMBL" id="BKCJ010003738">
    <property type="protein sequence ID" value="GEU56887.1"/>
    <property type="molecule type" value="Genomic_DNA"/>
</dbReference>
<reference evidence="2" key="1">
    <citation type="journal article" date="2019" name="Sci. Rep.">
        <title>Draft genome of Tanacetum cinerariifolium, the natural source of mosquito coil.</title>
        <authorList>
            <person name="Yamashiro T."/>
            <person name="Shiraishi A."/>
            <person name="Satake H."/>
            <person name="Nakayama K."/>
        </authorList>
    </citation>
    <scope>NUCLEOTIDE SEQUENCE</scope>
</reference>
<keyword evidence="2" id="KW-0808">Transferase</keyword>
<comment type="caution">
    <text evidence="2">The sequence shown here is derived from an EMBL/GenBank/DDBJ whole genome shotgun (WGS) entry which is preliminary data.</text>
</comment>
<protein>
    <submittedName>
        <fullName evidence="2">Reverse transcriptase domain-containing protein</fullName>
    </submittedName>
</protein>
<keyword evidence="2" id="KW-0548">Nucleotidyltransferase</keyword>
<feature type="compositionally biased region" description="Polar residues" evidence="1">
    <location>
        <begin position="118"/>
        <end position="136"/>
    </location>
</feature>
<accession>A0A6L2L7R8</accession>
<gene>
    <name evidence="2" type="ORF">Tci_028865</name>
</gene>
<name>A0A6L2L7R8_TANCI</name>
<dbReference type="PANTHER" id="PTHR33240">
    <property type="entry name" value="OS08G0508500 PROTEIN"/>
    <property type="match status" value="1"/>
</dbReference>
<dbReference type="GO" id="GO:0003964">
    <property type="term" value="F:RNA-directed DNA polymerase activity"/>
    <property type="evidence" value="ECO:0007669"/>
    <property type="project" value="UniProtKB-KW"/>
</dbReference>
<dbReference type="PANTHER" id="PTHR33240:SF17">
    <property type="entry name" value="EUKARYOTIC PEPTIDE CHAIN RELEASE FACTOR GTP-BINDING SUBUNIT-LIKE"/>
    <property type="match status" value="1"/>
</dbReference>
<evidence type="ECO:0000256" key="1">
    <source>
        <dbReference type="SAM" id="MobiDB-lite"/>
    </source>
</evidence>
<feature type="region of interest" description="Disordered" evidence="1">
    <location>
        <begin position="266"/>
        <end position="293"/>
    </location>
</feature>
<organism evidence="2">
    <name type="scientific">Tanacetum cinerariifolium</name>
    <name type="common">Dalmatian daisy</name>
    <name type="synonym">Chrysanthemum cinerariifolium</name>
    <dbReference type="NCBI Taxonomy" id="118510"/>
    <lineage>
        <taxon>Eukaryota</taxon>
        <taxon>Viridiplantae</taxon>
        <taxon>Streptophyta</taxon>
        <taxon>Embryophyta</taxon>
        <taxon>Tracheophyta</taxon>
        <taxon>Spermatophyta</taxon>
        <taxon>Magnoliopsida</taxon>
        <taxon>eudicotyledons</taxon>
        <taxon>Gunneridae</taxon>
        <taxon>Pentapetalae</taxon>
        <taxon>asterids</taxon>
        <taxon>campanulids</taxon>
        <taxon>Asterales</taxon>
        <taxon>Asteraceae</taxon>
        <taxon>Asteroideae</taxon>
        <taxon>Anthemideae</taxon>
        <taxon>Anthemidinae</taxon>
        <taxon>Tanacetum</taxon>
    </lineage>
</organism>
<dbReference type="AlphaFoldDB" id="A0A6L2L7R8"/>
<proteinExistence type="predicted"/>
<feature type="compositionally biased region" description="Basic and acidic residues" evidence="1">
    <location>
        <begin position="274"/>
        <end position="293"/>
    </location>
</feature>
<sequence length="293" mass="32213">MLKPSGLAQMATKGNLGELGEEGLSFKGTKLNSILITVKLPEEGVRRAILEYRVTRPQKGSVTSFSPNNDHPTLTFVSQTGSTSRTININLNERPELEEKPYPSSLLEQVLASITQQMAQNQKKSSGKQNLSTNRRGNVKAEIAETKAKLKEYKTPLVGFFGEVSYPIGTINLSVTMGEPRKLRTIPMEFVVVKSHSPYNVILGQTGLRILGDVASTIHSMIKFPTANGIATMTTKRETLQECRRIEKAQGPAMEERTILHIMQASESEGITSKGKEGSQEQTDKIAEPDDII</sequence>
<feature type="region of interest" description="Disordered" evidence="1">
    <location>
        <begin position="118"/>
        <end position="138"/>
    </location>
</feature>
<keyword evidence="2" id="KW-0695">RNA-directed DNA polymerase</keyword>